<dbReference type="PANTHER" id="PTHR43544">
    <property type="entry name" value="SHORT-CHAIN DEHYDROGENASE/REDUCTASE"/>
    <property type="match status" value="1"/>
</dbReference>
<dbReference type="EMBL" id="JAGPNK010000018">
    <property type="protein sequence ID" value="KAH7305517.1"/>
    <property type="molecule type" value="Genomic_DNA"/>
</dbReference>
<dbReference type="SUPFAM" id="SSF51735">
    <property type="entry name" value="NAD(P)-binding Rossmann-fold domains"/>
    <property type="match status" value="1"/>
</dbReference>
<name>A0A8K0SJ70_9HYPO</name>
<accession>A0A8K0SJ70</accession>
<reference evidence="2" key="1">
    <citation type="journal article" date="2021" name="Nat. Commun.">
        <title>Genetic determinants of endophytism in the Arabidopsis root mycobiome.</title>
        <authorList>
            <person name="Mesny F."/>
            <person name="Miyauchi S."/>
            <person name="Thiergart T."/>
            <person name="Pickel B."/>
            <person name="Atanasova L."/>
            <person name="Karlsson M."/>
            <person name="Huettel B."/>
            <person name="Barry K.W."/>
            <person name="Haridas S."/>
            <person name="Chen C."/>
            <person name="Bauer D."/>
            <person name="Andreopoulos W."/>
            <person name="Pangilinan J."/>
            <person name="LaButti K."/>
            <person name="Riley R."/>
            <person name="Lipzen A."/>
            <person name="Clum A."/>
            <person name="Drula E."/>
            <person name="Henrissat B."/>
            <person name="Kohler A."/>
            <person name="Grigoriev I.V."/>
            <person name="Martin F.M."/>
            <person name="Hacquard S."/>
        </authorList>
    </citation>
    <scope>NUCLEOTIDE SEQUENCE</scope>
    <source>
        <strain evidence="2">MPI-CAGE-CH-0235</strain>
    </source>
</reference>
<dbReference type="Gene3D" id="3.40.50.720">
    <property type="entry name" value="NAD(P)-binding Rossmann-like Domain"/>
    <property type="match status" value="1"/>
</dbReference>
<organism evidence="2 3">
    <name type="scientific">Stachybotrys elegans</name>
    <dbReference type="NCBI Taxonomy" id="80388"/>
    <lineage>
        <taxon>Eukaryota</taxon>
        <taxon>Fungi</taxon>
        <taxon>Dikarya</taxon>
        <taxon>Ascomycota</taxon>
        <taxon>Pezizomycotina</taxon>
        <taxon>Sordariomycetes</taxon>
        <taxon>Hypocreomycetidae</taxon>
        <taxon>Hypocreales</taxon>
        <taxon>Stachybotryaceae</taxon>
        <taxon>Stachybotrys</taxon>
    </lineage>
</organism>
<sequence>MPRIVLITGANSGIGFQTAKLLASAPDDFSVILTGRDLAKVEAAREEITRATGKQSDSVVALQLDVTTQASIDKAVALVRETFGRLDVLINNAGIAPTGPNLEEMFRTTFDTNVIGPALVSAAFRSLLLASENPWHLYVGSETSSLSYITDPASPMYQTNAGSVAYRASKAALNMVAMHEQLETKEEKLNVRILCPGFVVSNLRGSSEEARTGWGGAGDPENSARLILSIIRGERDADADKLISVDGFHTW</sequence>
<dbReference type="GO" id="GO:0005737">
    <property type="term" value="C:cytoplasm"/>
    <property type="evidence" value="ECO:0007669"/>
    <property type="project" value="TreeGrafter"/>
</dbReference>
<dbReference type="AlphaFoldDB" id="A0A8K0SJ70"/>
<dbReference type="Pfam" id="PF00106">
    <property type="entry name" value="adh_short"/>
    <property type="match status" value="1"/>
</dbReference>
<evidence type="ECO:0000313" key="3">
    <source>
        <dbReference type="Proteomes" id="UP000813444"/>
    </source>
</evidence>
<evidence type="ECO:0000313" key="2">
    <source>
        <dbReference type="EMBL" id="KAH7305517.1"/>
    </source>
</evidence>
<dbReference type="InterPro" id="IPR036291">
    <property type="entry name" value="NAD(P)-bd_dom_sf"/>
</dbReference>
<dbReference type="GO" id="GO:0019748">
    <property type="term" value="P:secondary metabolic process"/>
    <property type="evidence" value="ECO:0007669"/>
    <property type="project" value="TreeGrafter"/>
</dbReference>
<gene>
    <name evidence="2" type="ORF">B0I35DRAFT_443930</name>
</gene>
<proteinExistence type="inferred from homology"/>
<protein>
    <submittedName>
        <fullName evidence="2">Short chain dehydrogenase/reductase</fullName>
    </submittedName>
</protein>
<dbReference type="PRINTS" id="PR00081">
    <property type="entry name" value="GDHRDH"/>
</dbReference>
<dbReference type="InterPro" id="IPR051468">
    <property type="entry name" value="Fungal_SecMetab_SDRs"/>
</dbReference>
<dbReference type="PANTHER" id="PTHR43544:SF32">
    <property type="entry name" value="CHAIN DEHYDROGENASE, PUTATIVE (AFU_ORTHOLOGUE AFUA_5G01530)-RELATED"/>
    <property type="match status" value="1"/>
</dbReference>
<dbReference type="InterPro" id="IPR002347">
    <property type="entry name" value="SDR_fam"/>
</dbReference>
<comment type="similarity">
    <text evidence="1">Belongs to the short-chain dehydrogenases/reductases (SDR) family.</text>
</comment>
<comment type="caution">
    <text evidence="2">The sequence shown here is derived from an EMBL/GenBank/DDBJ whole genome shotgun (WGS) entry which is preliminary data.</text>
</comment>
<dbReference type="OrthoDB" id="1933717at2759"/>
<evidence type="ECO:0000256" key="1">
    <source>
        <dbReference type="ARBA" id="ARBA00006484"/>
    </source>
</evidence>
<dbReference type="Proteomes" id="UP000813444">
    <property type="component" value="Unassembled WGS sequence"/>
</dbReference>
<dbReference type="GO" id="GO:0016491">
    <property type="term" value="F:oxidoreductase activity"/>
    <property type="evidence" value="ECO:0007669"/>
    <property type="project" value="TreeGrafter"/>
</dbReference>
<keyword evidence="3" id="KW-1185">Reference proteome</keyword>